<accession>A0A927FIG3</accession>
<feature type="region of interest" description="Disordered" evidence="1">
    <location>
        <begin position="425"/>
        <end position="446"/>
    </location>
</feature>
<dbReference type="AlphaFoldDB" id="A0A927FIG3"/>
<dbReference type="RefSeq" id="WP_191820482.1">
    <property type="nucleotide sequence ID" value="NZ_JACYFT010000007.1"/>
</dbReference>
<keyword evidence="3" id="KW-1185">Reference proteome</keyword>
<name>A0A927FIG3_9BURK</name>
<reference evidence="2" key="1">
    <citation type="submission" date="2020-09" db="EMBL/GenBank/DDBJ databases">
        <title>Genome seq and assembly of Limnohabitants sp.</title>
        <authorList>
            <person name="Chhetri G."/>
        </authorList>
    </citation>
    <scope>NUCLEOTIDE SEQUENCE</scope>
    <source>
        <strain evidence="2">JUR4</strain>
    </source>
</reference>
<dbReference type="InterPro" id="IPR051162">
    <property type="entry name" value="T4SS_component"/>
</dbReference>
<dbReference type="SUPFAM" id="SSF52540">
    <property type="entry name" value="P-loop containing nucleoside triphosphate hydrolases"/>
    <property type="match status" value="1"/>
</dbReference>
<evidence type="ECO:0000256" key="1">
    <source>
        <dbReference type="SAM" id="MobiDB-lite"/>
    </source>
</evidence>
<organism evidence="2 3">
    <name type="scientific">Limnohabitans radicicola</name>
    <dbReference type="NCBI Taxonomy" id="2771427"/>
    <lineage>
        <taxon>Bacteria</taxon>
        <taxon>Pseudomonadati</taxon>
        <taxon>Pseudomonadota</taxon>
        <taxon>Betaproteobacteria</taxon>
        <taxon>Burkholderiales</taxon>
        <taxon>Comamonadaceae</taxon>
        <taxon>Limnohabitans</taxon>
    </lineage>
</organism>
<evidence type="ECO:0000313" key="2">
    <source>
        <dbReference type="EMBL" id="MBD8051990.1"/>
    </source>
</evidence>
<sequence>MIPKDNNTPIGMRYGWGNQLTPFDIDQAARRQHLYLIGKTGTGKSTLLKNLILADIHAGRGVGLIDPHGDLASDILEHIPRHRMNDVVVFDVTDYEHPIAFNVLKPVAKDQRPLVASSIVSAFKNIWHDSWGPRLEYILYACVAALMECQNVTLLGMQRMLIDGKFLDWVTSQVRDPVVHAYWSGEFMQFDRRQAAEVVSPLQNKVGQLLMSPVLRNILGQVASKLDCRFVMDKRRIFIANLSKGAVGEDKAGLLGSLLVSQFEHAAMQRADTPEGERPDFNLYIDEFQNFATDSFASILSEARKYRLCLTLSHQYTAQLAPNLRDAVFGNVGSIISFRVNEQDAQALEREFSGELKAAEFTNLENYQVCVKIFSEGGYSTPFRGKTLPGVHRRHGRRERIVRLSRQKFCKPRGVVEAKIRKWMGNEHDRPQQRRHTTKLSNFAGR</sequence>
<dbReference type="Gene3D" id="3.40.50.300">
    <property type="entry name" value="P-loop containing nucleotide triphosphate hydrolases"/>
    <property type="match status" value="2"/>
</dbReference>
<dbReference type="EMBL" id="JACYFT010000007">
    <property type="protein sequence ID" value="MBD8051990.1"/>
    <property type="molecule type" value="Genomic_DNA"/>
</dbReference>
<dbReference type="InterPro" id="IPR027417">
    <property type="entry name" value="P-loop_NTPase"/>
</dbReference>
<gene>
    <name evidence="2" type="ORF">IC609_15745</name>
</gene>
<dbReference type="Proteomes" id="UP000647424">
    <property type="component" value="Unassembled WGS sequence"/>
</dbReference>
<dbReference type="PANTHER" id="PTHR30121:SF11">
    <property type="entry name" value="AAA+ ATPASE DOMAIN-CONTAINING PROTEIN"/>
    <property type="match status" value="1"/>
</dbReference>
<proteinExistence type="predicted"/>
<protein>
    <submittedName>
        <fullName evidence="2">Type IV secretory system conjugative DNA transfer family protein</fullName>
    </submittedName>
</protein>
<evidence type="ECO:0000313" key="3">
    <source>
        <dbReference type="Proteomes" id="UP000647424"/>
    </source>
</evidence>
<dbReference type="PANTHER" id="PTHR30121">
    <property type="entry name" value="UNCHARACTERIZED PROTEIN YJGR-RELATED"/>
    <property type="match status" value="1"/>
</dbReference>
<comment type="caution">
    <text evidence="2">The sequence shown here is derived from an EMBL/GenBank/DDBJ whole genome shotgun (WGS) entry which is preliminary data.</text>
</comment>
<dbReference type="CDD" id="cd01127">
    <property type="entry name" value="TrwB_TraG_TraD_VirD4"/>
    <property type="match status" value="1"/>
</dbReference>